<protein>
    <submittedName>
        <fullName evidence="1">Uncharacterized protein</fullName>
    </submittedName>
</protein>
<proteinExistence type="predicted"/>
<evidence type="ECO:0000313" key="1">
    <source>
        <dbReference type="EMBL" id="SNV40829.1"/>
    </source>
</evidence>
<dbReference type="KEGG" id="ctak:4412677_00831"/>
<gene>
    <name evidence="1" type="ORF">SAMEA4412677_00831</name>
</gene>
<dbReference type="AlphaFoldDB" id="A0A239X2R5"/>
<sequence>MKLNDTQKNRLKKLKPQFENAIREKNFTNALVIFKDIQELLLQNNNKTLLARYKNWIYELALDVEEYSFAERGLIGVRKDVKFNTRLYLEATALLAICYLRILKVENAKPLIKEVLNNSEVIKTERTRKIFNKEIIQRFDEEIALFSLKEKNAKQFGVEEIETDIGFLVATKTESELFGMLGKSVPLNTKNLLYEVDSFAKNQLPYTERKLLQTSDELMKDEEAGKTVFKSFKRTIYNSICDQKSQVYKMWNEKIVGAVFDIKYLIGAITLALNNASIGIKALIVTAAAIVIRFGLDVYCEHYKPKGLMETRKE</sequence>
<name>A0A239X2R5_9FLAO</name>
<dbReference type="Proteomes" id="UP000215196">
    <property type="component" value="Chromosome 1"/>
</dbReference>
<dbReference type="RefSeq" id="WP_095070650.1">
    <property type="nucleotide sequence ID" value="NZ_LT906465.1"/>
</dbReference>
<keyword evidence="2" id="KW-1185">Reference proteome</keyword>
<organism evidence="1 2">
    <name type="scientific">Chryseobacterium taklimakanense</name>
    <dbReference type="NCBI Taxonomy" id="536441"/>
    <lineage>
        <taxon>Bacteria</taxon>
        <taxon>Pseudomonadati</taxon>
        <taxon>Bacteroidota</taxon>
        <taxon>Flavobacteriia</taxon>
        <taxon>Flavobacteriales</taxon>
        <taxon>Weeksellaceae</taxon>
        <taxon>Chryseobacterium group</taxon>
        <taxon>Chryseobacterium</taxon>
    </lineage>
</organism>
<dbReference type="EMBL" id="LT906465">
    <property type="protein sequence ID" value="SNV40829.1"/>
    <property type="molecule type" value="Genomic_DNA"/>
</dbReference>
<accession>A0A239X2R5</accession>
<reference evidence="1 2" key="1">
    <citation type="submission" date="2017-06" db="EMBL/GenBank/DDBJ databases">
        <authorList>
            <consortium name="Pathogen Informatics"/>
        </authorList>
    </citation>
    <scope>NUCLEOTIDE SEQUENCE [LARGE SCALE GENOMIC DNA]</scope>
    <source>
        <strain evidence="1 2">NCTC13490</strain>
    </source>
</reference>
<evidence type="ECO:0000313" key="2">
    <source>
        <dbReference type="Proteomes" id="UP000215196"/>
    </source>
</evidence>